<proteinExistence type="predicted"/>
<gene>
    <name evidence="1" type="ORF">AVDCRST_MAG03-1973</name>
</gene>
<protein>
    <submittedName>
        <fullName evidence="1">Uncharacterized protein</fullName>
    </submittedName>
</protein>
<dbReference type="AlphaFoldDB" id="A0A6J4PCI8"/>
<accession>A0A6J4PCI8</accession>
<name>A0A6J4PCI8_9ACTN</name>
<feature type="non-terminal residue" evidence="1">
    <location>
        <position position="131"/>
    </location>
</feature>
<sequence length="131" mass="14242">GRPSCRLAGLVAGGSVSGSARWRDLVRPDDPVARPRASNLQLSNAAGPGARLLGGRRYHRLPPAPQRHRLALLRRGRHDRPQLLRGRLRPVLARGRIRDGRPRRDGGVVLVVVVGASGIRPHELLVAVVPR</sequence>
<evidence type="ECO:0000313" key="1">
    <source>
        <dbReference type="EMBL" id="CAA9412546.1"/>
    </source>
</evidence>
<feature type="non-terminal residue" evidence="1">
    <location>
        <position position="1"/>
    </location>
</feature>
<dbReference type="EMBL" id="CADCUT010000120">
    <property type="protein sequence ID" value="CAA9412546.1"/>
    <property type="molecule type" value="Genomic_DNA"/>
</dbReference>
<reference evidence="1" key="1">
    <citation type="submission" date="2020-02" db="EMBL/GenBank/DDBJ databases">
        <authorList>
            <person name="Meier V. D."/>
        </authorList>
    </citation>
    <scope>NUCLEOTIDE SEQUENCE</scope>
    <source>
        <strain evidence="1">AVDCRST_MAG03</strain>
    </source>
</reference>
<organism evidence="1">
    <name type="scientific">uncultured Rubrobacteraceae bacterium</name>
    <dbReference type="NCBI Taxonomy" id="349277"/>
    <lineage>
        <taxon>Bacteria</taxon>
        <taxon>Bacillati</taxon>
        <taxon>Actinomycetota</taxon>
        <taxon>Rubrobacteria</taxon>
        <taxon>Rubrobacterales</taxon>
        <taxon>Rubrobacteraceae</taxon>
        <taxon>environmental samples</taxon>
    </lineage>
</organism>